<accession>A0A2P6SJF8</accession>
<sequence>MSRLWIFSFSTFAHELFLSSFLGISIWIAKDSLIGSINMIIESQLTKPEPDVSILLT</sequence>
<keyword evidence="1" id="KW-0812">Transmembrane</keyword>
<organism evidence="2 3">
    <name type="scientific">Rosa chinensis</name>
    <name type="common">China rose</name>
    <dbReference type="NCBI Taxonomy" id="74649"/>
    <lineage>
        <taxon>Eukaryota</taxon>
        <taxon>Viridiplantae</taxon>
        <taxon>Streptophyta</taxon>
        <taxon>Embryophyta</taxon>
        <taxon>Tracheophyta</taxon>
        <taxon>Spermatophyta</taxon>
        <taxon>Magnoliopsida</taxon>
        <taxon>eudicotyledons</taxon>
        <taxon>Gunneridae</taxon>
        <taxon>Pentapetalae</taxon>
        <taxon>rosids</taxon>
        <taxon>fabids</taxon>
        <taxon>Rosales</taxon>
        <taxon>Rosaceae</taxon>
        <taxon>Rosoideae</taxon>
        <taxon>Rosoideae incertae sedis</taxon>
        <taxon>Rosa</taxon>
    </lineage>
</organism>
<dbReference type="AlphaFoldDB" id="A0A2P6SJF8"/>
<evidence type="ECO:0000313" key="3">
    <source>
        <dbReference type="Proteomes" id="UP000238479"/>
    </source>
</evidence>
<keyword evidence="1" id="KW-0472">Membrane</keyword>
<dbReference type="EMBL" id="PDCK01000039">
    <property type="protein sequence ID" value="PRQ58810.1"/>
    <property type="molecule type" value="Genomic_DNA"/>
</dbReference>
<evidence type="ECO:0000256" key="1">
    <source>
        <dbReference type="SAM" id="Phobius"/>
    </source>
</evidence>
<feature type="transmembrane region" description="Helical" evidence="1">
    <location>
        <begin position="6"/>
        <end position="29"/>
    </location>
</feature>
<reference evidence="2 3" key="1">
    <citation type="journal article" date="2018" name="Nat. Genet.">
        <title>The Rosa genome provides new insights in the design of modern roses.</title>
        <authorList>
            <person name="Bendahmane M."/>
        </authorList>
    </citation>
    <scope>NUCLEOTIDE SEQUENCE [LARGE SCALE GENOMIC DNA]</scope>
    <source>
        <strain evidence="3">cv. Old Blush</strain>
    </source>
</reference>
<dbReference type="Proteomes" id="UP000238479">
    <property type="component" value="Chromosome 1"/>
</dbReference>
<gene>
    <name evidence="2" type="ORF">RchiOBHm_Chr1g0363351</name>
</gene>
<evidence type="ECO:0000313" key="2">
    <source>
        <dbReference type="EMBL" id="PRQ58810.1"/>
    </source>
</evidence>
<dbReference type="Gramene" id="PRQ58810">
    <property type="protein sequence ID" value="PRQ58810"/>
    <property type="gene ID" value="RchiOBHm_Chr1g0363351"/>
</dbReference>
<proteinExistence type="predicted"/>
<comment type="caution">
    <text evidence="2">The sequence shown here is derived from an EMBL/GenBank/DDBJ whole genome shotgun (WGS) entry which is preliminary data.</text>
</comment>
<name>A0A2P6SJF8_ROSCH</name>
<keyword evidence="3" id="KW-1185">Reference proteome</keyword>
<protein>
    <submittedName>
        <fullName evidence="2">Uncharacterized protein</fullName>
    </submittedName>
</protein>
<keyword evidence="1" id="KW-1133">Transmembrane helix</keyword>